<reference evidence="2 3" key="1">
    <citation type="journal article" date="2013" name="Genome Announc.">
        <title>Draft Genome Sequence of an Alphaproteobacterium, Caenispirillum salinarum AK4(T), Isolated from a Solar Saltern.</title>
        <authorList>
            <person name="Khatri I."/>
            <person name="Singh A."/>
            <person name="Korpole S."/>
            <person name="Pinnaka A.K."/>
            <person name="Subramanian S."/>
        </authorList>
    </citation>
    <scope>NUCLEOTIDE SEQUENCE [LARGE SCALE GENOMIC DNA]</scope>
    <source>
        <strain evidence="2 3">AK4</strain>
    </source>
</reference>
<dbReference type="RefSeq" id="WP_009538982.1">
    <property type="nucleotide sequence ID" value="NZ_ANHY01000003.1"/>
</dbReference>
<dbReference type="STRING" id="1238182.C882_2573"/>
<organism evidence="2 3">
    <name type="scientific">Caenispirillum salinarum AK4</name>
    <dbReference type="NCBI Taxonomy" id="1238182"/>
    <lineage>
        <taxon>Bacteria</taxon>
        <taxon>Pseudomonadati</taxon>
        <taxon>Pseudomonadota</taxon>
        <taxon>Alphaproteobacteria</taxon>
        <taxon>Rhodospirillales</taxon>
        <taxon>Novispirillaceae</taxon>
        <taxon>Caenispirillum</taxon>
    </lineage>
</organism>
<dbReference type="OrthoDB" id="5405464at2"/>
<keyword evidence="1" id="KW-1133">Transmembrane helix</keyword>
<feature type="transmembrane region" description="Helical" evidence="1">
    <location>
        <begin position="28"/>
        <end position="50"/>
    </location>
</feature>
<accession>K9H5W8</accession>
<evidence type="ECO:0000313" key="2">
    <source>
        <dbReference type="EMBL" id="EKV32494.1"/>
    </source>
</evidence>
<comment type="caution">
    <text evidence="2">The sequence shown here is derived from an EMBL/GenBank/DDBJ whole genome shotgun (WGS) entry which is preliminary data.</text>
</comment>
<protein>
    <submittedName>
        <fullName evidence="2">Putative transmembrane protein</fullName>
    </submittedName>
</protein>
<feature type="transmembrane region" description="Helical" evidence="1">
    <location>
        <begin position="71"/>
        <end position="103"/>
    </location>
</feature>
<evidence type="ECO:0000313" key="3">
    <source>
        <dbReference type="Proteomes" id="UP000009881"/>
    </source>
</evidence>
<dbReference type="Proteomes" id="UP000009881">
    <property type="component" value="Unassembled WGS sequence"/>
</dbReference>
<proteinExistence type="predicted"/>
<keyword evidence="1" id="KW-0472">Membrane</keyword>
<evidence type="ECO:0000256" key="1">
    <source>
        <dbReference type="SAM" id="Phobius"/>
    </source>
</evidence>
<dbReference type="AlphaFoldDB" id="K9H5W8"/>
<name>K9H5W8_9PROT</name>
<keyword evidence="1 2" id="KW-0812">Transmembrane</keyword>
<gene>
    <name evidence="2" type="ORF">C882_2573</name>
</gene>
<sequence>MSEGSTGAVQEATTAQQNSLRTVTMVIYALYGVAIIFGITSIVGVIMAHIKSGDARDTIYASHMSWLIRTFWISFAGGLIGSMLTLVGIGFLVLLAVAIWYIYRIVVGFLKLNDGKAIENPSRLF</sequence>
<dbReference type="EMBL" id="ANHY01000003">
    <property type="protein sequence ID" value="EKV32494.1"/>
    <property type="molecule type" value="Genomic_DNA"/>
</dbReference>
<keyword evidence="3" id="KW-1185">Reference proteome</keyword>
<dbReference type="eggNOG" id="COG3671">
    <property type="taxonomic scope" value="Bacteria"/>
</dbReference>